<name>H8G505_9PSEU</name>
<feature type="transmembrane region" description="Helical" evidence="1">
    <location>
        <begin position="59"/>
        <end position="78"/>
    </location>
</feature>
<feature type="transmembrane region" description="Helical" evidence="1">
    <location>
        <begin position="116"/>
        <end position="139"/>
    </location>
</feature>
<evidence type="ECO:0000256" key="1">
    <source>
        <dbReference type="SAM" id="Phobius"/>
    </source>
</evidence>
<keyword evidence="1" id="KW-1133">Transmembrane helix</keyword>
<feature type="transmembrane region" description="Helical" evidence="1">
    <location>
        <begin position="29"/>
        <end position="53"/>
    </location>
</feature>
<dbReference type="AlphaFoldDB" id="H8G505"/>
<dbReference type="HOGENOM" id="CLU_1011533_0_0_11"/>
<accession>H8G505</accession>
<keyword evidence="1" id="KW-0472">Membrane</keyword>
<dbReference type="EMBL" id="CM001466">
    <property type="protein sequence ID" value="EHY91184.1"/>
    <property type="molecule type" value="Genomic_DNA"/>
</dbReference>
<protein>
    <submittedName>
        <fullName evidence="2">Uncharacterized protein</fullName>
    </submittedName>
</protein>
<dbReference type="Proteomes" id="UP000004705">
    <property type="component" value="Chromosome"/>
</dbReference>
<feature type="transmembrane region" description="Helical" evidence="1">
    <location>
        <begin position="90"/>
        <end position="110"/>
    </location>
</feature>
<dbReference type="RefSeq" id="WP_005445017.1">
    <property type="nucleotide sequence ID" value="NZ_CM001466.1"/>
</dbReference>
<evidence type="ECO:0000313" key="2">
    <source>
        <dbReference type="EMBL" id="EHY91184.1"/>
    </source>
</evidence>
<proteinExistence type="predicted"/>
<keyword evidence="3" id="KW-1185">Reference proteome</keyword>
<dbReference type="OrthoDB" id="3684018at2"/>
<organism evidence="2 3">
    <name type="scientific">Saccharomonospora azurea NA-128</name>
    <dbReference type="NCBI Taxonomy" id="882081"/>
    <lineage>
        <taxon>Bacteria</taxon>
        <taxon>Bacillati</taxon>
        <taxon>Actinomycetota</taxon>
        <taxon>Actinomycetes</taxon>
        <taxon>Pseudonocardiales</taxon>
        <taxon>Pseudonocardiaceae</taxon>
        <taxon>Saccharomonospora</taxon>
    </lineage>
</organism>
<sequence length="277" mass="27980">MVLPTTVPGVTDRRAAELLQPRWTRARRALSTALVACPWAIVASCVIAAVVAGATGGSAAWSGVAAVGAAVPAVVLSVGARKLLFHPPRWVRSAVLGCGAQVLLGVLPAVGAAASAGGAGAAVATAVLVLALVAAVVAVSSASRAMRTLLTPVSWELGATPFTVAVRARLHDPGMLTGSVSVGTRGVEWAARRHRAVGHGGVPFDTIRDARPTMLPDTAGPTPWLSLSDGSTAYLTPGPAVLLDTGSGTVTLPVDDPQLFVALLHARVAAWRSGTVR</sequence>
<gene>
    <name evidence="2" type="ORF">SacazDRAFT_04342</name>
</gene>
<reference evidence="2 3" key="1">
    <citation type="journal article" date="2012" name="Stand. Genomic Sci.">
        <title>Genome sequence of the soil bacterium Saccharomonospora azurea type strain (NA-128(T)).</title>
        <authorList>
            <person name="Klenk H.P."/>
            <person name="Held B."/>
            <person name="Lucas S."/>
            <person name="Lapidus A."/>
            <person name="Copeland A."/>
            <person name="Hammon N."/>
            <person name="Pitluck S."/>
            <person name="Goodwin L.A."/>
            <person name="Han C."/>
            <person name="Tapia R."/>
            <person name="Brambilla E.M."/>
            <person name="Potter G."/>
            <person name="Land M."/>
            <person name="Ivanova N."/>
            <person name="Rohde M."/>
            <person name="Goker M."/>
            <person name="Detter J.C."/>
            <person name="Kyrpides N.C."/>
            <person name="Woyke T."/>
        </authorList>
    </citation>
    <scope>NUCLEOTIDE SEQUENCE [LARGE SCALE GENOMIC DNA]</scope>
    <source>
        <strain evidence="2 3">NA-128</strain>
    </source>
</reference>
<keyword evidence="1" id="KW-0812">Transmembrane</keyword>
<evidence type="ECO:0000313" key="3">
    <source>
        <dbReference type="Proteomes" id="UP000004705"/>
    </source>
</evidence>